<proteinExistence type="predicted"/>
<accession>A0A6J5KQK1</accession>
<gene>
    <name evidence="1" type="ORF">UFOVP46_48</name>
</gene>
<dbReference type="EMBL" id="LR796174">
    <property type="protein sequence ID" value="CAB4123576.1"/>
    <property type="molecule type" value="Genomic_DNA"/>
</dbReference>
<protein>
    <submittedName>
        <fullName evidence="1">Uncharacterized protein</fullName>
    </submittedName>
</protein>
<name>A0A6J5KQK1_9CAUD</name>
<evidence type="ECO:0000313" key="1">
    <source>
        <dbReference type="EMBL" id="CAB4123576.1"/>
    </source>
</evidence>
<reference evidence="1" key="1">
    <citation type="submission" date="2020-04" db="EMBL/GenBank/DDBJ databases">
        <authorList>
            <person name="Chiriac C."/>
            <person name="Salcher M."/>
            <person name="Ghai R."/>
            <person name="Kavagutti S V."/>
        </authorList>
    </citation>
    <scope>NUCLEOTIDE SEQUENCE</scope>
</reference>
<sequence>MIGRKKKQKVTIAEVTNRLREFIMDSQIQGGHEMSVLLGATALSDEVLTREEEESDLRVDRVGYLLPLVYAHAHLLAEGAVEYQRTKVSSSELKELPEELWAESRKMMEQISLSAIMGSVTQLVDMGLLDVPKKHARKKK</sequence>
<organism evidence="1">
    <name type="scientific">uncultured Caudovirales phage</name>
    <dbReference type="NCBI Taxonomy" id="2100421"/>
    <lineage>
        <taxon>Viruses</taxon>
        <taxon>Duplodnaviria</taxon>
        <taxon>Heunggongvirae</taxon>
        <taxon>Uroviricota</taxon>
        <taxon>Caudoviricetes</taxon>
        <taxon>Peduoviridae</taxon>
        <taxon>Maltschvirus</taxon>
        <taxon>Maltschvirus maltsch</taxon>
    </lineage>
</organism>